<proteinExistence type="predicted"/>
<dbReference type="EMBL" id="JBIAZU010000008">
    <property type="protein sequence ID" value="MFF5296613.1"/>
    <property type="molecule type" value="Genomic_DNA"/>
</dbReference>
<gene>
    <name evidence="1" type="ORF">ACFY35_44860</name>
</gene>
<accession>A0ABW6WU76</accession>
<organism evidence="1 2">
    <name type="scientific">Paractinoplanes globisporus</name>
    <dbReference type="NCBI Taxonomy" id="113565"/>
    <lineage>
        <taxon>Bacteria</taxon>
        <taxon>Bacillati</taxon>
        <taxon>Actinomycetota</taxon>
        <taxon>Actinomycetes</taxon>
        <taxon>Micromonosporales</taxon>
        <taxon>Micromonosporaceae</taxon>
        <taxon>Paractinoplanes</taxon>
    </lineage>
</organism>
<name>A0ABW6WU76_9ACTN</name>
<protein>
    <submittedName>
        <fullName evidence="1">Uncharacterized protein</fullName>
    </submittedName>
</protein>
<keyword evidence="2" id="KW-1185">Reference proteome</keyword>
<dbReference type="Proteomes" id="UP001602245">
    <property type="component" value="Unassembled WGS sequence"/>
</dbReference>
<sequence length="67" mass="7464">MIPQHYPLYITEPGNQTWLVIGWVPDAASGLPRQPVVVLCGAETQEPRLLERTVPFRIVGTGDRPLL</sequence>
<evidence type="ECO:0000313" key="2">
    <source>
        <dbReference type="Proteomes" id="UP001602245"/>
    </source>
</evidence>
<evidence type="ECO:0000313" key="1">
    <source>
        <dbReference type="EMBL" id="MFF5296613.1"/>
    </source>
</evidence>
<dbReference type="RefSeq" id="WP_020514438.1">
    <property type="nucleotide sequence ID" value="NZ_JBIAZU010000008.1"/>
</dbReference>
<reference evidence="1 2" key="1">
    <citation type="submission" date="2024-10" db="EMBL/GenBank/DDBJ databases">
        <title>The Natural Products Discovery Center: Release of the First 8490 Sequenced Strains for Exploring Actinobacteria Biosynthetic Diversity.</title>
        <authorList>
            <person name="Kalkreuter E."/>
            <person name="Kautsar S.A."/>
            <person name="Yang D."/>
            <person name="Bader C.D."/>
            <person name="Teijaro C.N."/>
            <person name="Fluegel L."/>
            <person name="Davis C.M."/>
            <person name="Simpson J.R."/>
            <person name="Lauterbach L."/>
            <person name="Steele A.D."/>
            <person name="Gui C."/>
            <person name="Meng S."/>
            <person name="Li G."/>
            <person name="Viehrig K."/>
            <person name="Ye F."/>
            <person name="Su P."/>
            <person name="Kiefer A.F."/>
            <person name="Nichols A."/>
            <person name="Cepeda A.J."/>
            <person name="Yan W."/>
            <person name="Fan B."/>
            <person name="Jiang Y."/>
            <person name="Adhikari A."/>
            <person name="Zheng C.-J."/>
            <person name="Schuster L."/>
            <person name="Cowan T.M."/>
            <person name="Smanski M.J."/>
            <person name="Chevrette M.G."/>
            <person name="De Carvalho L.P.S."/>
            <person name="Shen B."/>
        </authorList>
    </citation>
    <scope>NUCLEOTIDE SEQUENCE [LARGE SCALE GENOMIC DNA]</scope>
    <source>
        <strain evidence="1 2">NPDC000087</strain>
    </source>
</reference>
<comment type="caution">
    <text evidence="1">The sequence shown here is derived from an EMBL/GenBank/DDBJ whole genome shotgun (WGS) entry which is preliminary data.</text>
</comment>